<evidence type="ECO:0000313" key="3">
    <source>
        <dbReference type="Proteomes" id="UP000318693"/>
    </source>
</evidence>
<keyword evidence="3" id="KW-1185">Reference proteome</keyword>
<dbReference type="GO" id="GO:0051920">
    <property type="term" value="F:peroxiredoxin activity"/>
    <property type="evidence" value="ECO:0007669"/>
    <property type="project" value="InterPro"/>
</dbReference>
<feature type="domain" description="Carboxymuconolactone decarboxylase-like" evidence="1">
    <location>
        <begin position="22"/>
        <end position="103"/>
    </location>
</feature>
<protein>
    <submittedName>
        <fullName evidence="2">Carboxymuconolactone decarboxylase family protein</fullName>
    </submittedName>
</protein>
<dbReference type="InterPro" id="IPR029032">
    <property type="entry name" value="AhpD-like"/>
</dbReference>
<proteinExistence type="predicted"/>
<name>A0A552WSQ8_9MICO</name>
<dbReference type="SUPFAM" id="SSF69118">
    <property type="entry name" value="AhpD-like"/>
    <property type="match status" value="1"/>
</dbReference>
<dbReference type="EMBL" id="VJXR01000019">
    <property type="protein sequence ID" value="TRW45706.1"/>
    <property type="molecule type" value="Genomic_DNA"/>
</dbReference>
<dbReference type="NCBIfam" id="TIGR00778">
    <property type="entry name" value="ahpD_dom"/>
    <property type="match status" value="1"/>
</dbReference>
<dbReference type="AlphaFoldDB" id="A0A552WSQ8"/>
<dbReference type="Pfam" id="PF02627">
    <property type="entry name" value="CMD"/>
    <property type="match status" value="1"/>
</dbReference>
<dbReference type="InterPro" id="IPR003779">
    <property type="entry name" value="CMD-like"/>
</dbReference>
<evidence type="ECO:0000313" key="2">
    <source>
        <dbReference type="EMBL" id="TRW45706.1"/>
    </source>
</evidence>
<comment type="caution">
    <text evidence="2">The sequence shown here is derived from an EMBL/GenBank/DDBJ whole genome shotgun (WGS) entry which is preliminary data.</text>
</comment>
<organism evidence="2 3">
    <name type="scientific">Georgenia yuyongxinii</name>
    <dbReference type="NCBI Taxonomy" id="2589797"/>
    <lineage>
        <taxon>Bacteria</taxon>
        <taxon>Bacillati</taxon>
        <taxon>Actinomycetota</taxon>
        <taxon>Actinomycetes</taxon>
        <taxon>Micrococcales</taxon>
        <taxon>Bogoriellaceae</taxon>
        <taxon>Georgenia</taxon>
    </lineage>
</organism>
<reference evidence="2 3" key="1">
    <citation type="submission" date="2019-07" db="EMBL/GenBank/DDBJ databases">
        <title>Georgenia wutianyii sp. nov. and Georgenia *** sp. nov. isolated from plateau pika (Ochotona curzoniae) in the Qinghai-Tibet plateau of China.</title>
        <authorList>
            <person name="Tian Z."/>
        </authorList>
    </citation>
    <scope>NUCLEOTIDE SEQUENCE [LARGE SCALE GENOMIC DNA]</scope>
    <source>
        <strain evidence="2 3">Z446</strain>
    </source>
</reference>
<dbReference type="PANTHER" id="PTHR33930:SF8">
    <property type="entry name" value="4-CARBOXYMUCONOLACTONE DECARBOXYLASE"/>
    <property type="match status" value="1"/>
</dbReference>
<sequence>MDESMYHRTTPELAARRRELAPEIHGAFEEFSRAVFADGALPEKIKQLIAVAVAHVTQCPYCIDGHTKLAARRGASAEEIMEAIWVAAEMRAGGAYAHATLALHALGEGAVHAATRSS</sequence>
<evidence type="ECO:0000259" key="1">
    <source>
        <dbReference type="Pfam" id="PF02627"/>
    </source>
</evidence>
<dbReference type="Proteomes" id="UP000318693">
    <property type="component" value="Unassembled WGS sequence"/>
</dbReference>
<gene>
    <name evidence="2" type="ORF">FJ693_08380</name>
</gene>
<dbReference type="InterPro" id="IPR004675">
    <property type="entry name" value="AhpD_core"/>
</dbReference>
<dbReference type="PANTHER" id="PTHR33930">
    <property type="entry name" value="ALKYL HYDROPEROXIDE REDUCTASE AHPD"/>
    <property type="match status" value="1"/>
</dbReference>
<dbReference type="Gene3D" id="1.20.1290.10">
    <property type="entry name" value="AhpD-like"/>
    <property type="match status" value="1"/>
</dbReference>
<accession>A0A552WSQ8</accession>